<reference evidence="1 2" key="1">
    <citation type="journal article" date="2019" name="Genome Biol. Evol.">
        <title>The Rhododendron genome and chromosomal organization provide insight into shared whole-genome duplications across the heath family (Ericaceae).</title>
        <authorList>
            <person name="Soza V.L."/>
            <person name="Lindsley D."/>
            <person name="Waalkes A."/>
            <person name="Ramage E."/>
            <person name="Patwardhan R.P."/>
            <person name="Burton J.N."/>
            <person name="Adey A."/>
            <person name="Kumar A."/>
            <person name="Qiu R."/>
            <person name="Shendure J."/>
            <person name="Hall B."/>
        </authorList>
    </citation>
    <scope>NUCLEOTIDE SEQUENCE [LARGE SCALE GENOMIC DNA]</scope>
    <source>
        <strain evidence="1">RSF 1966-606</strain>
    </source>
</reference>
<dbReference type="Gene3D" id="3.30.565.10">
    <property type="entry name" value="Histidine kinase-like ATPase, C-terminal domain"/>
    <property type="match status" value="1"/>
</dbReference>
<dbReference type="Proteomes" id="UP000428333">
    <property type="component" value="Linkage Group LG01"/>
</dbReference>
<evidence type="ECO:0000313" key="2">
    <source>
        <dbReference type="Proteomes" id="UP000428333"/>
    </source>
</evidence>
<feature type="non-terminal residue" evidence="1">
    <location>
        <position position="1"/>
    </location>
</feature>
<evidence type="ECO:0000313" key="1">
    <source>
        <dbReference type="EMBL" id="KAE9467673.1"/>
    </source>
</evidence>
<sequence>MMISEIDSDGNAHIDLNGWQNGILSRVWSKLVEGELILYTDSKVGCLYRVKPFACFLHTIGTYWHEKFTVWESNADGAFAASEDTWKEPLGRGTEIRLHLREEAWGIFQGEQMKVGKVNMFSFVSVLLIHCLVFKFLTNNAVEWNFIFSFIEVENLALKDQSKMSEPVKELDILLAQIAAGVPLDRMRGPNDLENFSLPRQVDLRLIDAICAKSLSKYVIVSEIGSGWLDKSAVGKLTNYKSLTSSIQDLFLGNGVGEWQGQIVPPSRYVWLRCFGVPLNLWSEKTFLSIGGLWGDVISVDDNTLKSLSFEEGRLFIATDIMDRVDEEVELKFRERSIKIRVAEEIPSNVGFVVEAPLDEAYSGRKKTASVVETRKTLGVARGTRPDQEAIDGELQ</sequence>
<dbReference type="InterPro" id="IPR036890">
    <property type="entry name" value="HATPase_C_sf"/>
</dbReference>
<protein>
    <submittedName>
        <fullName evidence="1">Uncharacterized protein</fullName>
    </submittedName>
</protein>
<accession>A0A6A4M8T7</accession>
<comment type="caution">
    <text evidence="1">The sequence shown here is derived from an EMBL/GenBank/DDBJ whole genome shotgun (WGS) entry which is preliminary data.</text>
</comment>
<proteinExistence type="predicted"/>
<dbReference type="EMBL" id="QEFC01000017">
    <property type="protein sequence ID" value="KAE9467673.1"/>
    <property type="molecule type" value="Genomic_DNA"/>
</dbReference>
<dbReference type="PANTHER" id="PTHR34427">
    <property type="entry name" value="DUF4283 DOMAIN PROTEIN"/>
    <property type="match status" value="1"/>
</dbReference>
<name>A0A6A4M8T7_9ERIC</name>
<dbReference type="AlphaFoldDB" id="A0A6A4M8T7"/>
<gene>
    <name evidence="1" type="ORF">C3L33_00409</name>
</gene>
<keyword evidence="2" id="KW-1185">Reference proteome</keyword>
<dbReference type="OrthoDB" id="967795at2759"/>
<dbReference type="PANTHER" id="PTHR34427:SF5">
    <property type="entry name" value="DUF4283 DOMAIN-CONTAINING PROTEIN"/>
    <property type="match status" value="1"/>
</dbReference>
<organism evidence="1 2">
    <name type="scientific">Rhododendron williamsianum</name>
    <dbReference type="NCBI Taxonomy" id="262921"/>
    <lineage>
        <taxon>Eukaryota</taxon>
        <taxon>Viridiplantae</taxon>
        <taxon>Streptophyta</taxon>
        <taxon>Embryophyta</taxon>
        <taxon>Tracheophyta</taxon>
        <taxon>Spermatophyta</taxon>
        <taxon>Magnoliopsida</taxon>
        <taxon>eudicotyledons</taxon>
        <taxon>Gunneridae</taxon>
        <taxon>Pentapetalae</taxon>
        <taxon>asterids</taxon>
        <taxon>Ericales</taxon>
        <taxon>Ericaceae</taxon>
        <taxon>Ericoideae</taxon>
        <taxon>Rhodoreae</taxon>
        <taxon>Rhododendron</taxon>
    </lineage>
</organism>